<dbReference type="SUPFAM" id="SSF56349">
    <property type="entry name" value="DNA breaking-rejoining enzymes"/>
    <property type="match status" value="1"/>
</dbReference>
<dbReference type="Gene3D" id="1.10.443.10">
    <property type="entry name" value="Intergrase catalytic core"/>
    <property type="match status" value="1"/>
</dbReference>
<dbReference type="InterPro" id="IPR050090">
    <property type="entry name" value="Tyrosine_recombinase_XerCD"/>
</dbReference>
<name>A0A2S5GFW3_9BACL</name>
<keyword evidence="1" id="KW-0233">DNA recombination</keyword>
<evidence type="ECO:0000259" key="2">
    <source>
        <dbReference type="PROSITE" id="PS51898"/>
    </source>
</evidence>
<dbReference type="GO" id="GO:0003677">
    <property type="term" value="F:DNA binding"/>
    <property type="evidence" value="ECO:0007669"/>
    <property type="project" value="InterPro"/>
</dbReference>
<feature type="domain" description="Tyr recombinase" evidence="2">
    <location>
        <begin position="5"/>
        <end position="176"/>
    </location>
</feature>
<dbReference type="Pfam" id="PF00589">
    <property type="entry name" value="Phage_integrase"/>
    <property type="match status" value="1"/>
</dbReference>
<dbReference type="InterPro" id="IPR011010">
    <property type="entry name" value="DNA_brk_join_enz"/>
</dbReference>
<dbReference type="RefSeq" id="WP_104055694.1">
    <property type="nucleotide sequence ID" value="NZ_PREZ01000001.1"/>
</dbReference>
<evidence type="ECO:0000313" key="3">
    <source>
        <dbReference type="EMBL" id="PPA71920.1"/>
    </source>
</evidence>
<dbReference type="PANTHER" id="PTHR30349">
    <property type="entry name" value="PHAGE INTEGRASE-RELATED"/>
    <property type="match status" value="1"/>
</dbReference>
<dbReference type="PANTHER" id="PTHR30349:SF82">
    <property type="entry name" value="INTEGRASE_RECOMBINASE YOEC-RELATED"/>
    <property type="match status" value="1"/>
</dbReference>
<dbReference type="EMBL" id="PREZ01000001">
    <property type="protein sequence ID" value="PPA71920.1"/>
    <property type="molecule type" value="Genomic_DNA"/>
</dbReference>
<organism evidence="3 4">
    <name type="scientific">Jeotgalibacillus proteolyticus</name>
    <dbReference type="NCBI Taxonomy" id="2082395"/>
    <lineage>
        <taxon>Bacteria</taxon>
        <taxon>Bacillati</taxon>
        <taxon>Bacillota</taxon>
        <taxon>Bacilli</taxon>
        <taxon>Bacillales</taxon>
        <taxon>Caryophanaceae</taxon>
        <taxon>Jeotgalibacillus</taxon>
    </lineage>
</organism>
<reference evidence="3 4" key="1">
    <citation type="submission" date="2018-02" db="EMBL/GenBank/DDBJ databases">
        <title>Jeotgalibacillus proteolyticum sp. nov. a protease producing bacterium isolated from ocean sediments of Laizhou Bay.</title>
        <authorList>
            <person name="Li Y."/>
        </authorList>
    </citation>
    <scope>NUCLEOTIDE SEQUENCE [LARGE SCALE GENOMIC DNA]</scope>
    <source>
        <strain evidence="3 4">22-7</strain>
    </source>
</reference>
<gene>
    <name evidence="3" type="ORF">C4B60_00650</name>
</gene>
<comment type="caution">
    <text evidence="3">The sequence shown here is derived from an EMBL/GenBank/DDBJ whole genome shotgun (WGS) entry which is preliminary data.</text>
</comment>
<evidence type="ECO:0000256" key="1">
    <source>
        <dbReference type="ARBA" id="ARBA00023172"/>
    </source>
</evidence>
<evidence type="ECO:0000313" key="4">
    <source>
        <dbReference type="Proteomes" id="UP000239047"/>
    </source>
</evidence>
<dbReference type="InterPro" id="IPR002104">
    <property type="entry name" value="Integrase_catalytic"/>
</dbReference>
<proteinExistence type="predicted"/>
<dbReference type="InterPro" id="IPR013762">
    <property type="entry name" value="Integrase-like_cat_sf"/>
</dbReference>
<accession>A0A2S5GFW3</accession>
<dbReference type="PROSITE" id="PS51898">
    <property type="entry name" value="TYR_RECOMBINASE"/>
    <property type="match status" value="1"/>
</dbReference>
<protein>
    <submittedName>
        <fullName evidence="3">Site-specific integrase</fullName>
    </submittedName>
</protein>
<dbReference type="GO" id="GO:0015074">
    <property type="term" value="P:DNA integration"/>
    <property type="evidence" value="ECO:0007669"/>
    <property type="project" value="InterPro"/>
</dbReference>
<dbReference type="OrthoDB" id="9788852at2"/>
<dbReference type="Proteomes" id="UP000239047">
    <property type="component" value="Unassembled WGS sequence"/>
</dbReference>
<keyword evidence="4" id="KW-1185">Reference proteome</keyword>
<sequence length="180" mass="21482">MNFVQPIRDLEKIEDIKRFLKQRSERNYMLFVVGINTGLRISDILQLKAGDVREMHIILKEKKTKKRKWIRITPSLRRELNPYIEDMKDHEYLFTSRQGDSKPIGRNMAYKILREAAQHHKLRDIGTHTLRKTFGYHFYLQNKNVAMLMDIFNHSEESITLRYIGVNQDVLDKAMSTFKI</sequence>
<dbReference type="GO" id="GO:0006310">
    <property type="term" value="P:DNA recombination"/>
    <property type="evidence" value="ECO:0007669"/>
    <property type="project" value="UniProtKB-KW"/>
</dbReference>
<dbReference type="AlphaFoldDB" id="A0A2S5GFW3"/>